<dbReference type="GO" id="GO:0006825">
    <property type="term" value="P:copper ion transport"/>
    <property type="evidence" value="ECO:0007669"/>
    <property type="project" value="InterPro"/>
</dbReference>
<dbReference type="InterPro" id="IPR014755">
    <property type="entry name" value="Cu-Rt/internalin_Ig-like"/>
</dbReference>
<dbReference type="SUPFAM" id="SSF81296">
    <property type="entry name" value="E set domains"/>
    <property type="match status" value="1"/>
</dbReference>
<evidence type="ECO:0000259" key="7">
    <source>
        <dbReference type="Pfam" id="PF04234"/>
    </source>
</evidence>
<evidence type="ECO:0000256" key="4">
    <source>
        <dbReference type="ARBA" id="ARBA00023008"/>
    </source>
</evidence>
<dbReference type="GO" id="GO:0042597">
    <property type="term" value="C:periplasmic space"/>
    <property type="evidence" value="ECO:0007669"/>
    <property type="project" value="InterPro"/>
</dbReference>
<proteinExistence type="predicted"/>
<dbReference type="GO" id="GO:0030313">
    <property type="term" value="C:cell envelope"/>
    <property type="evidence" value="ECO:0007669"/>
    <property type="project" value="UniProtKB-SubCell"/>
</dbReference>
<dbReference type="Proteomes" id="UP001142317">
    <property type="component" value="Unassembled WGS sequence"/>
</dbReference>
<reference evidence="8" key="1">
    <citation type="journal article" date="2014" name="Int. J. Syst. Evol. Microbiol.">
        <title>Complete genome sequence of Corynebacterium casei LMG S-19264T (=DSM 44701T), isolated from a smear-ripened cheese.</title>
        <authorList>
            <consortium name="US DOE Joint Genome Institute (JGI-PGF)"/>
            <person name="Walter F."/>
            <person name="Albersmeier A."/>
            <person name="Kalinowski J."/>
            <person name="Ruckert C."/>
        </authorList>
    </citation>
    <scope>NUCLEOTIDE SEQUENCE</scope>
    <source>
        <strain evidence="8">VKM Ac-1447</strain>
    </source>
</reference>
<evidence type="ECO:0000256" key="5">
    <source>
        <dbReference type="SAM" id="MobiDB-lite"/>
    </source>
</evidence>
<dbReference type="AlphaFoldDB" id="A0A9W6HHE2"/>
<dbReference type="Gene3D" id="2.60.40.1220">
    <property type="match status" value="1"/>
</dbReference>
<accession>A0A9W6HHE2</accession>
<keyword evidence="2" id="KW-0479">Metal-binding</keyword>
<dbReference type="GO" id="GO:0046688">
    <property type="term" value="P:response to copper ion"/>
    <property type="evidence" value="ECO:0007669"/>
    <property type="project" value="InterPro"/>
</dbReference>
<dbReference type="Pfam" id="PF04234">
    <property type="entry name" value="CopC"/>
    <property type="match status" value="1"/>
</dbReference>
<evidence type="ECO:0000256" key="3">
    <source>
        <dbReference type="ARBA" id="ARBA00022729"/>
    </source>
</evidence>
<feature type="region of interest" description="Disordered" evidence="5">
    <location>
        <begin position="137"/>
        <end position="175"/>
    </location>
</feature>
<dbReference type="InterPro" id="IPR014756">
    <property type="entry name" value="Ig_E-set"/>
</dbReference>
<feature type="compositionally biased region" description="Low complexity" evidence="5">
    <location>
        <begin position="137"/>
        <end position="167"/>
    </location>
</feature>
<organism evidence="8 9">
    <name type="scientific">Microbacterium imperiale</name>
    <dbReference type="NCBI Taxonomy" id="33884"/>
    <lineage>
        <taxon>Bacteria</taxon>
        <taxon>Bacillati</taxon>
        <taxon>Actinomycetota</taxon>
        <taxon>Actinomycetes</taxon>
        <taxon>Micrococcales</taxon>
        <taxon>Microbacteriaceae</taxon>
        <taxon>Microbacterium</taxon>
    </lineage>
</organism>
<evidence type="ECO:0000256" key="1">
    <source>
        <dbReference type="ARBA" id="ARBA00004196"/>
    </source>
</evidence>
<dbReference type="PANTHER" id="PTHR34820">
    <property type="entry name" value="INNER MEMBRANE PROTEIN YEBZ"/>
    <property type="match status" value="1"/>
</dbReference>
<dbReference type="InterPro" id="IPR032694">
    <property type="entry name" value="CopC/D"/>
</dbReference>
<evidence type="ECO:0000313" key="9">
    <source>
        <dbReference type="Proteomes" id="UP001142317"/>
    </source>
</evidence>
<dbReference type="RefSeq" id="WP_210006406.1">
    <property type="nucleotide sequence ID" value="NZ_BSEO01000013.1"/>
</dbReference>
<evidence type="ECO:0000256" key="6">
    <source>
        <dbReference type="SAM" id="Phobius"/>
    </source>
</evidence>
<comment type="caution">
    <text evidence="8">The sequence shown here is derived from an EMBL/GenBank/DDBJ whole genome shotgun (WGS) entry which is preliminary data.</text>
</comment>
<keyword evidence="9" id="KW-1185">Reference proteome</keyword>
<evidence type="ECO:0000313" key="8">
    <source>
        <dbReference type="EMBL" id="GLJ80171.1"/>
    </source>
</evidence>
<gene>
    <name evidence="8" type="ORF">GCM10017586_18540</name>
</gene>
<keyword evidence="4" id="KW-0186">Copper</keyword>
<dbReference type="PANTHER" id="PTHR34820:SF4">
    <property type="entry name" value="INNER MEMBRANE PROTEIN YEBZ"/>
    <property type="match status" value="1"/>
</dbReference>
<reference evidence="8" key="2">
    <citation type="submission" date="2023-01" db="EMBL/GenBank/DDBJ databases">
        <authorList>
            <person name="Sun Q."/>
            <person name="Evtushenko L."/>
        </authorList>
    </citation>
    <scope>NUCLEOTIDE SEQUENCE</scope>
    <source>
        <strain evidence="8">VKM Ac-1447</strain>
    </source>
</reference>
<dbReference type="InterPro" id="IPR006311">
    <property type="entry name" value="TAT_signal"/>
</dbReference>
<feature type="domain" description="CopC" evidence="7">
    <location>
        <begin position="40"/>
        <end position="135"/>
    </location>
</feature>
<feature type="region of interest" description="Disordered" evidence="5">
    <location>
        <begin position="215"/>
        <end position="238"/>
    </location>
</feature>
<keyword evidence="3" id="KW-0732">Signal</keyword>
<sequence length="238" mass="23992">MKRTPTPWSRRTASPVIAGLTALLAASGLLLASAVPAAAHDDLISSTPESGSTVGISPAEVTLAFSGELLTATSAVVIEVTSPDGRNIAEGEPVVDGTTVTQELEPETSAGVFTVLWRVVSSDGHPISDQYTYTVEPATIPTSTPNPTATTEQTPEPSPTATTAGTAGSDVHTGPSGGGEFLPVMAVIGGVVVFGGALVVVLMAGRERRRRDRAAAAAAAAATGNPNETGQAPRPIDT</sequence>
<protein>
    <recommendedName>
        <fullName evidence="7">CopC domain-containing protein</fullName>
    </recommendedName>
</protein>
<keyword evidence="6" id="KW-0812">Transmembrane</keyword>
<evidence type="ECO:0000256" key="2">
    <source>
        <dbReference type="ARBA" id="ARBA00022723"/>
    </source>
</evidence>
<keyword evidence="6" id="KW-1133">Transmembrane helix</keyword>
<dbReference type="InterPro" id="IPR007348">
    <property type="entry name" value="CopC_dom"/>
</dbReference>
<keyword evidence="6" id="KW-0472">Membrane</keyword>
<dbReference type="EMBL" id="BSEO01000013">
    <property type="protein sequence ID" value="GLJ80171.1"/>
    <property type="molecule type" value="Genomic_DNA"/>
</dbReference>
<comment type="subcellular location">
    <subcellularLocation>
        <location evidence="1">Cell envelope</location>
    </subcellularLocation>
</comment>
<name>A0A9W6HHE2_9MICO</name>
<dbReference type="GO" id="GO:0005886">
    <property type="term" value="C:plasma membrane"/>
    <property type="evidence" value="ECO:0007669"/>
    <property type="project" value="TreeGrafter"/>
</dbReference>
<dbReference type="GO" id="GO:0005507">
    <property type="term" value="F:copper ion binding"/>
    <property type="evidence" value="ECO:0007669"/>
    <property type="project" value="InterPro"/>
</dbReference>
<dbReference type="PROSITE" id="PS51318">
    <property type="entry name" value="TAT"/>
    <property type="match status" value="1"/>
</dbReference>
<feature type="transmembrane region" description="Helical" evidence="6">
    <location>
        <begin position="181"/>
        <end position="204"/>
    </location>
</feature>